<proteinExistence type="predicted"/>
<sequence>AVSEIQIDFPNRQAVISWNKELKNIIIDICYRINFLNIHFIKILNIPAIISNLCLSQSIDFLFIRHFDKSQFSTIYLKGGHILILELSYERQLREVFRFMNL</sequence>
<name>U9TLN8_RHIID</name>
<organism evidence="1">
    <name type="scientific">Rhizophagus irregularis (strain DAOM 181602 / DAOM 197198 / MUCL 43194)</name>
    <name type="common">Arbuscular mycorrhizal fungus</name>
    <name type="synonym">Glomus intraradices</name>
    <dbReference type="NCBI Taxonomy" id="747089"/>
    <lineage>
        <taxon>Eukaryota</taxon>
        <taxon>Fungi</taxon>
        <taxon>Fungi incertae sedis</taxon>
        <taxon>Mucoromycota</taxon>
        <taxon>Glomeromycotina</taxon>
        <taxon>Glomeromycetes</taxon>
        <taxon>Glomerales</taxon>
        <taxon>Glomeraceae</taxon>
        <taxon>Rhizophagus</taxon>
    </lineage>
</organism>
<evidence type="ECO:0000313" key="1">
    <source>
        <dbReference type="EMBL" id="ESA09094.1"/>
    </source>
</evidence>
<reference evidence="1" key="1">
    <citation type="submission" date="2013-07" db="EMBL/GenBank/DDBJ databases">
        <title>The genome of an arbuscular mycorrhizal fungus provides insights into the evolution of the oldest plant symbiosis.</title>
        <authorList>
            <consortium name="DOE Joint Genome Institute"/>
            <person name="Tisserant E."/>
            <person name="Malbreil M."/>
            <person name="Kuo A."/>
            <person name="Kohler A."/>
            <person name="Symeonidi A."/>
            <person name="Balestrini R."/>
            <person name="Charron P."/>
            <person name="Duensing N."/>
            <person name="Frei-dit-Frey N."/>
            <person name="Gianinazzi-Pearson V."/>
            <person name="Gilbert B."/>
            <person name="Handa Y."/>
            <person name="Hijri M."/>
            <person name="Kaul R."/>
            <person name="Kawaguchi M."/>
            <person name="Krajinski F."/>
            <person name="Lammers P."/>
            <person name="Lapierre D."/>
            <person name="Masclaux F.G."/>
            <person name="Murat C."/>
            <person name="Morin E."/>
            <person name="Ndikumana S."/>
            <person name="Pagni M."/>
            <person name="Petitpierre D."/>
            <person name="Requena N."/>
            <person name="Rosikiewicz P."/>
            <person name="Riley R."/>
            <person name="Saito K."/>
            <person name="San Clemente H."/>
            <person name="Shapiro H."/>
            <person name="van Tuinen D."/>
            <person name="Becard G."/>
            <person name="Bonfante P."/>
            <person name="Paszkowski U."/>
            <person name="Shachar-Hill Y."/>
            <person name="Young J.P."/>
            <person name="Sanders I.R."/>
            <person name="Henrissat B."/>
            <person name="Rensing S.A."/>
            <person name="Grigoriev I.V."/>
            <person name="Corradi N."/>
            <person name="Roux C."/>
            <person name="Martin F."/>
        </authorList>
    </citation>
    <scope>NUCLEOTIDE SEQUENCE</scope>
    <source>
        <strain evidence="1">DAOM 197198</strain>
    </source>
</reference>
<gene>
    <name evidence="1" type="ORF">GLOINDRAFT_97973</name>
</gene>
<dbReference type="AlphaFoldDB" id="U9TLN8"/>
<protein>
    <submittedName>
        <fullName evidence="1">Uncharacterized protein</fullName>
    </submittedName>
</protein>
<accession>U9TLN8</accession>
<dbReference type="EMBL" id="KI288482">
    <property type="protein sequence ID" value="ESA09094.1"/>
    <property type="molecule type" value="Genomic_DNA"/>
</dbReference>
<feature type="non-terminal residue" evidence="1">
    <location>
        <position position="1"/>
    </location>
</feature>
<dbReference type="HOGENOM" id="CLU_2284221_0_0_1"/>